<dbReference type="OrthoDB" id="2123952at2759"/>
<feature type="compositionally biased region" description="Low complexity" evidence="1">
    <location>
        <begin position="176"/>
        <end position="190"/>
    </location>
</feature>
<name>A0A9P7K5V4_9AGAR</name>
<organism evidence="2 3">
    <name type="scientific">Sphagnurus paluster</name>
    <dbReference type="NCBI Taxonomy" id="117069"/>
    <lineage>
        <taxon>Eukaryota</taxon>
        <taxon>Fungi</taxon>
        <taxon>Dikarya</taxon>
        <taxon>Basidiomycota</taxon>
        <taxon>Agaricomycotina</taxon>
        <taxon>Agaricomycetes</taxon>
        <taxon>Agaricomycetidae</taxon>
        <taxon>Agaricales</taxon>
        <taxon>Tricholomatineae</taxon>
        <taxon>Lyophyllaceae</taxon>
        <taxon>Sphagnurus</taxon>
    </lineage>
</organism>
<comment type="caution">
    <text evidence="2">The sequence shown here is derived from an EMBL/GenBank/DDBJ whole genome shotgun (WGS) entry which is preliminary data.</text>
</comment>
<evidence type="ECO:0000313" key="2">
    <source>
        <dbReference type="EMBL" id="KAG5638143.1"/>
    </source>
</evidence>
<feature type="region of interest" description="Disordered" evidence="1">
    <location>
        <begin position="97"/>
        <end position="232"/>
    </location>
</feature>
<gene>
    <name evidence="2" type="ORF">H0H81_001662</name>
</gene>
<protein>
    <submittedName>
        <fullName evidence="2">Uncharacterized protein</fullName>
    </submittedName>
</protein>
<sequence length="232" mass="26438">MCYSASKRQRAWDTSQGGVRELQENAIRSVAMVSDPVHLAFEKDWTASNALARPARVRGGPRTAPTERLKLPPCRKTLVWMMLHRFFVWTHVPTEEVHDNRQDDYRPPSPVEKNYPSQHPVQRLHLPPISHPPLPSHPSHGMYDNNAHMSHMGPSSHYYYHPQHNMMGPGQPPQPMMQQSPYMHQQQSDQRSTAYYPAIDPNIDNEPSASGSNIYSSHTQNQNTGHLGASQR</sequence>
<dbReference type="EMBL" id="JABCKI010005779">
    <property type="protein sequence ID" value="KAG5638143.1"/>
    <property type="molecule type" value="Genomic_DNA"/>
</dbReference>
<reference evidence="2" key="2">
    <citation type="submission" date="2021-10" db="EMBL/GenBank/DDBJ databases">
        <title>Phylogenomics reveals ancestral predisposition of the termite-cultivated fungus Termitomyces towards a domesticated lifestyle.</title>
        <authorList>
            <person name="Auxier B."/>
            <person name="Grum-Grzhimaylo A."/>
            <person name="Cardenas M.E."/>
            <person name="Lodge J.D."/>
            <person name="Laessoe T."/>
            <person name="Pedersen O."/>
            <person name="Smith M.E."/>
            <person name="Kuyper T.W."/>
            <person name="Franco-Molano E.A."/>
            <person name="Baroni T.J."/>
            <person name="Aanen D.K."/>
        </authorList>
    </citation>
    <scope>NUCLEOTIDE SEQUENCE</scope>
    <source>
        <strain evidence="2">D49</strain>
    </source>
</reference>
<reference evidence="2" key="1">
    <citation type="submission" date="2021-02" db="EMBL/GenBank/DDBJ databases">
        <authorList>
            <person name="Nieuwenhuis M."/>
            <person name="Van De Peppel L.J.J."/>
        </authorList>
    </citation>
    <scope>NUCLEOTIDE SEQUENCE</scope>
    <source>
        <strain evidence="2">D49</strain>
    </source>
</reference>
<keyword evidence="3" id="KW-1185">Reference proteome</keyword>
<proteinExistence type="predicted"/>
<feature type="compositionally biased region" description="Basic and acidic residues" evidence="1">
    <location>
        <begin position="97"/>
        <end position="106"/>
    </location>
</feature>
<dbReference type="Proteomes" id="UP000717328">
    <property type="component" value="Unassembled WGS sequence"/>
</dbReference>
<accession>A0A9P7K5V4</accession>
<feature type="compositionally biased region" description="Polar residues" evidence="1">
    <location>
        <begin position="205"/>
        <end position="232"/>
    </location>
</feature>
<dbReference type="AlphaFoldDB" id="A0A9P7K5V4"/>
<evidence type="ECO:0000256" key="1">
    <source>
        <dbReference type="SAM" id="MobiDB-lite"/>
    </source>
</evidence>
<evidence type="ECO:0000313" key="3">
    <source>
        <dbReference type="Proteomes" id="UP000717328"/>
    </source>
</evidence>